<dbReference type="Proteomes" id="UP000499080">
    <property type="component" value="Unassembled WGS sequence"/>
</dbReference>
<sequence>MLQAVARCIPAADRRSSPLRVTPCIPAIANVKRISHGYREHEHNAIQQKSLQHVTVRKDYGNRRLYSTGLKIHTMGTENRQQRKFKPIRFNTDGDVVRPNDDLLPV</sequence>
<dbReference type="EMBL" id="BGPR01006371">
    <property type="protein sequence ID" value="GBN18379.1"/>
    <property type="molecule type" value="Genomic_DNA"/>
</dbReference>
<dbReference type="AlphaFoldDB" id="A0A4Y2LV72"/>
<evidence type="ECO:0000313" key="2">
    <source>
        <dbReference type="Proteomes" id="UP000499080"/>
    </source>
</evidence>
<protein>
    <submittedName>
        <fullName evidence="1">Uncharacterized protein</fullName>
    </submittedName>
</protein>
<keyword evidence="2" id="KW-1185">Reference proteome</keyword>
<evidence type="ECO:0000313" key="1">
    <source>
        <dbReference type="EMBL" id="GBN18379.1"/>
    </source>
</evidence>
<name>A0A4Y2LV72_ARAVE</name>
<gene>
    <name evidence="1" type="ORF">AVEN_213041_1</name>
</gene>
<reference evidence="1 2" key="1">
    <citation type="journal article" date="2019" name="Sci. Rep.">
        <title>Orb-weaving spider Araneus ventricosus genome elucidates the spidroin gene catalogue.</title>
        <authorList>
            <person name="Kono N."/>
            <person name="Nakamura H."/>
            <person name="Ohtoshi R."/>
            <person name="Moran D.A.P."/>
            <person name="Shinohara A."/>
            <person name="Yoshida Y."/>
            <person name="Fujiwara M."/>
            <person name="Mori M."/>
            <person name="Tomita M."/>
            <person name="Arakawa K."/>
        </authorList>
    </citation>
    <scope>NUCLEOTIDE SEQUENCE [LARGE SCALE GENOMIC DNA]</scope>
</reference>
<proteinExistence type="predicted"/>
<comment type="caution">
    <text evidence="1">The sequence shown here is derived from an EMBL/GenBank/DDBJ whole genome shotgun (WGS) entry which is preliminary data.</text>
</comment>
<organism evidence="1 2">
    <name type="scientific">Araneus ventricosus</name>
    <name type="common">Orbweaver spider</name>
    <name type="synonym">Epeira ventricosa</name>
    <dbReference type="NCBI Taxonomy" id="182803"/>
    <lineage>
        <taxon>Eukaryota</taxon>
        <taxon>Metazoa</taxon>
        <taxon>Ecdysozoa</taxon>
        <taxon>Arthropoda</taxon>
        <taxon>Chelicerata</taxon>
        <taxon>Arachnida</taxon>
        <taxon>Araneae</taxon>
        <taxon>Araneomorphae</taxon>
        <taxon>Entelegynae</taxon>
        <taxon>Araneoidea</taxon>
        <taxon>Araneidae</taxon>
        <taxon>Araneus</taxon>
    </lineage>
</organism>
<accession>A0A4Y2LV72</accession>